<accession>A0A9P0ECJ5</accession>
<evidence type="ECO:0000313" key="1">
    <source>
        <dbReference type="EMBL" id="CAH1391341.1"/>
    </source>
</evidence>
<dbReference type="OrthoDB" id="6629228at2759"/>
<protein>
    <submittedName>
        <fullName evidence="1">Uncharacterized protein</fullName>
    </submittedName>
</protein>
<gene>
    <name evidence="1" type="ORF">NEZAVI_LOCUS2379</name>
</gene>
<organism evidence="1 2">
    <name type="scientific">Nezara viridula</name>
    <name type="common">Southern green stink bug</name>
    <name type="synonym">Cimex viridulus</name>
    <dbReference type="NCBI Taxonomy" id="85310"/>
    <lineage>
        <taxon>Eukaryota</taxon>
        <taxon>Metazoa</taxon>
        <taxon>Ecdysozoa</taxon>
        <taxon>Arthropoda</taxon>
        <taxon>Hexapoda</taxon>
        <taxon>Insecta</taxon>
        <taxon>Pterygota</taxon>
        <taxon>Neoptera</taxon>
        <taxon>Paraneoptera</taxon>
        <taxon>Hemiptera</taxon>
        <taxon>Heteroptera</taxon>
        <taxon>Panheteroptera</taxon>
        <taxon>Pentatomomorpha</taxon>
        <taxon>Pentatomoidea</taxon>
        <taxon>Pentatomidae</taxon>
        <taxon>Pentatominae</taxon>
        <taxon>Nezara</taxon>
    </lineage>
</organism>
<name>A0A9P0ECJ5_NEZVI</name>
<dbReference type="EMBL" id="OV725077">
    <property type="protein sequence ID" value="CAH1391341.1"/>
    <property type="molecule type" value="Genomic_DNA"/>
</dbReference>
<evidence type="ECO:0000313" key="2">
    <source>
        <dbReference type="Proteomes" id="UP001152798"/>
    </source>
</evidence>
<dbReference type="AlphaFoldDB" id="A0A9P0ECJ5"/>
<proteinExistence type="predicted"/>
<sequence length="105" mass="11587">MGRDNRIPKDFPLENVAAMKKTHSGIATAALEKEDSILICMWLDSNVVSVVSIAHGLQPMARKDDCQKAIAKSPGPSTSSDSRSSHVHIRYDRLDHFVEPISKCK</sequence>
<reference evidence="1" key="1">
    <citation type="submission" date="2022-01" db="EMBL/GenBank/DDBJ databases">
        <authorList>
            <person name="King R."/>
        </authorList>
    </citation>
    <scope>NUCLEOTIDE SEQUENCE</scope>
</reference>
<keyword evidence="2" id="KW-1185">Reference proteome</keyword>
<dbReference type="Proteomes" id="UP001152798">
    <property type="component" value="Chromosome 1"/>
</dbReference>